<dbReference type="InterPro" id="IPR002110">
    <property type="entry name" value="Ankyrin_rpt"/>
</dbReference>
<dbReference type="OrthoDB" id="6781668at2759"/>
<dbReference type="SMART" id="SM00248">
    <property type="entry name" value="ANK"/>
    <property type="match status" value="2"/>
</dbReference>
<name>A2F1T1_TRIV3</name>
<sequence>MGIDVNQTDSLKKTALHLAVEHDAFEACKLLFKKGINQDQRDSEGCFPAHYTLETENKRMLLFLMEKGYTPDFCAFELDIDFVHNYYDKFYYKHHKDERRRGWVFVGY</sequence>
<dbReference type="InterPro" id="IPR036770">
    <property type="entry name" value="Ankyrin_rpt-contain_sf"/>
</dbReference>
<gene>
    <name evidence="2" type="ORF">TVAG_040360</name>
</gene>
<proteinExistence type="predicted"/>
<dbReference type="VEuPathDB" id="TrichDB:TVAG_040360"/>
<dbReference type="Pfam" id="PF12796">
    <property type="entry name" value="Ank_2"/>
    <property type="match status" value="1"/>
</dbReference>
<dbReference type="RefSeq" id="XP_001313983.1">
    <property type="nucleotide sequence ID" value="XM_001313978.1"/>
</dbReference>
<dbReference type="AlphaFoldDB" id="A2F1T1"/>
<dbReference type="Gene3D" id="1.25.40.20">
    <property type="entry name" value="Ankyrin repeat-containing domain"/>
    <property type="match status" value="1"/>
</dbReference>
<evidence type="ECO:0000256" key="1">
    <source>
        <dbReference type="PROSITE-ProRule" id="PRU00023"/>
    </source>
</evidence>
<evidence type="ECO:0000313" key="2">
    <source>
        <dbReference type="EMBL" id="EAY01131.1"/>
    </source>
</evidence>
<dbReference type="SMR" id="A2F1T1"/>
<evidence type="ECO:0000313" key="3">
    <source>
        <dbReference type="Proteomes" id="UP000001542"/>
    </source>
</evidence>
<dbReference type="SUPFAM" id="SSF48403">
    <property type="entry name" value="Ankyrin repeat"/>
    <property type="match status" value="1"/>
</dbReference>
<protein>
    <submittedName>
        <fullName evidence="2">Ankyrin repeat protein, putative</fullName>
    </submittedName>
</protein>
<dbReference type="EMBL" id="DS113577">
    <property type="protein sequence ID" value="EAY01131.1"/>
    <property type="molecule type" value="Genomic_DNA"/>
</dbReference>
<accession>A2F1T1</accession>
<dbReference type="VEuPathDB" id="TrichDB:TVAGG3_0038100"/>
<dbReference type="KEGG" id="tva:4758956"/>
<reference evidence="2" key="1">
    <citation type="submission" date="2006-10" db="EMBL/GenBank/DDBJ databases">
        <authorList>
            <person name="Amadeo P."/>
            <person name="Zhao Q."/>
            <person name="Wortman J."/>
            <person name="Fraser-Liggett C."/>
            <person name="Carlton J."/>
        </authorList>
    </citation>
    <scope>NUCLEOTIDE SEQUENCE</scope>
    <source>
        <strain evidence="2">G3</strain>
    </source>
</reference>
<feature type="repeat" description="ANK" evidence="1">
    <location>
        <begin position="11"/>
        <end position="43"/>
    </location>
</feature>
<organism evidence="2 3">
    <name type="scientific">Trichomonas vaginalis (strain ATCC PRA-98 / G3)</name>
    <dbReference type="NCBI Taxonomy" id="412133"/>
    <lineage>
        <taxon>Eukaryota</taxon>
        <taxon>Metamonada</taxon>
        <taxon>Parabasalia</taxon>
        <taxon>Trichomonadida</taxon>
        <taxon>Trichomonadidae</taxon>
        <taxon>Trichomonas</taxon>
    </lineage>
</organism>
<dbReference type="Proteomes" id="UP000001542">
    <property type="component" value="Unassembled WGS sequence"/>
</dbReference>
<dbReference type="InParanoid" id="A2F1T1"/>
<keyword evidence="1" id="KW-0040">ANK repeat</keyword>
<keyword evidence="3" id="KW-1185">Reference proteome</keyword>
<dbReference type="PROSITE" id="PS50088">
    <property type="entry name" value="ANK_REPEAT"/>
    <property type="match status" value="1"/>
</dbReference>
<reference evidence="2" key="2">
    <citation type="journal article" date="2007" name="Science">
        <title>Draft genome sequence of the sexually transmitted pathogen Trichomonas vaginalis.</title>
        <authorList>
            <person name="Carlton J.M."/>
            <person name="Hirt R.P."/>
            <person name="Silva J.C."/>
            <person name="Delcher A.L."/>
            <person name="Schatz M."/>
            <person name="Zhao Q."/>
            <person name="Wortman J.R."/>
            <person name="Bidwell S.L."/>
            <person name="Alsmark U.C.M."/>
            <person name="Besteiro S."/>
            <person name="Sicheritz-Ponten T."/>
            <person name="Noel C.J."/>
            <person name="Dacks J.B."/>
            <person name="Foster P.G."/>
            <person name="Simillion C."/>
            <person name="Van de Peer Y."/>
            <person name="Miranda-Saavedra D."/>
            <person name="Barton G.J."/>
            <person name="Westrop G.D."/>
            <person name="Mueller S."/>
            <person name="Dessi D."/>
            <person name="Fiori P.L."/>
            <person name="Ren Q."/>
            <person name="Paulsen I."/>
            <person name="Zhang H."/>
            <person name="Bastida-Corcuera F.D."/>
            <person name="Simoes-Barbosa A."/>
            <person name="Brown M.T."/>
            <person name="Hayes R.D."/>
            <person name="Mukherjee M."/>
            <person name="Okumura C.Y."/>
            <person name="Schneider R."/>
            <person name="Smith A.J."/>
            <person name="Vanacova S."/>
            <person name="Villalvazo M."/>
            <person name="Haas B.J."/>
            <person name="Pertea M."/>
            <person name="Feldblyum T.V."/>
            <person name="Utterback T.R."/>
            <person name="Shu C.L."/>
            <person name="Osoegawa K."/>
            <person name="de Jong P.J."/>
            <person name="Hrdy I."/>
            <person name="Horvathova L."/>
            <person name="Zubacova Z."/>
            <person name="Dolezal P."/>
            <person name="Malik S.B."/>
            <person name="Logsdon J.M. Jr."/>
            <person name="Henze K."/>
            <person name="Gupta A."/>
            <person name="Wang C.C."/>
            <person name="Dunne R.L."/>
            <person name="Upcroft J.A."/>
            <person name="Upcroft P."/>
            <person name="White O."/>
            <person name="Salzberg S.L."/>
            <person name="Tang P."/>
            <person name="Chiu C.-H."/>
            <person name="Lee Y.-S."/>
            <person name="Embley T.M."/>
            <person name="Coombs G.H."/>
            <person name="Mottram J.C."/>
            <person name="Tachezy J."/>
            <person name="Fraser-Liggett C.M."/>
            <person name="Johnson P.J."/>
        </authorList>
    </citation>
    <scope>NUCLEOTIDE SEQUENCE [LARGE SCALE GENOMIC DNA]</scope>
    <source>
        <strain evidence="2">G3</strain>
    </source>
</reference>